<dbReference type="AlphaFoldDB" id="A0A317Z620"/>
<gene>
    <name evidence="1" type="ORF">DD924_15475</name>
</gene>
<protein>
    <submittedName>
        <fullName evidence="1">Uncharacterized protein</fullName>
    </submittedName>
</protein>
<comment type="caution">
    <text evidence="1">The sequence shown here is derived from an EMBL/GenBank/DDBJ whole genome shotgun (WGS) entry which is preliminary data.</text>
</comment>
<evidence type="ECO:0000313" key="1">
    <source>
        <dbReference type="EMBL" id="PWZ95433.1"/>
    </source>
</evidence>
<reference evidence="1 2" key="1">
    <citation type="journal article" date="2018" name="Vet. Microbiol.">
        <title>Clonal diversity and geographic distribution of methicillin-resistant Staphylococcus pseudintermedius from Australian animals: Discovery of novel sequence types.</title>
        <authorList>
            <person name="Worthing K.A."/>
            <person name="Abraham S."/>
            <person name="Coombs G.W."/>
            <person name="Pang S."/>
            <person name="Saputra S."/>
            <person name="Jordan D."/>
            <person name="Trott D.J."/>
            <person name="Norris J.M."/>
        </authorList>
    </citation>
    <scope>NUCLEOTIDE SEQUENCE [LARGE SCALE GENOMIC DNA]</scope>
    <source>
        <strain evidence="1 2">ST71 3</strain>
    </source>
</reference>
<evidence type="ECO:0000313" key="2">
    <source>
        <dbReference type="Proteomes" id="UP000246351"/>
    </source>
</evidence>
<feature type="non-terminal residue" evidence="1">
    <location>
        <position position="161"/>
    </location>
</feature>
<proteinExistence type="predicted"/>
<organism evidence="1 2">
    <name type="scientific">Staphylococcus pseudintermedius</name>
    <dbReference type="NCBI Taxonomy" id="283734"/>
    <lineage>
        <taxon>Bacteria</taxon>
        <taxon>Bacillati</taxon>
        <taxon>Bacillota</taxon>
        <taxon>Bacilli</taxon>
        <taxon>Bacillales</taxon>
        <taxon>Staphylococcaceae</taxon>
        <taxon>Staphylococcus</taxon>
        <taxon>Staphylococcus intermedius group</taxon>
    </lineage>
</organism>
<name>A0A317Z620_STAPS</name>
<accession>A0A317Z620</accession>
<dbReference type="EMBL" id="QEIV01001690">
    <property type="protein sequence ID" value="PWZ95433.1"/>
    <property type="molecule type" value="Genomic_DNA"/>
</dbReference>
<dbReference type="Proteomes" id="UP000246351">
    <property type="component" value="Unassembled WGS sequence"/>
</dbReference>
<sequence>MDIKLKNLVIQFDLNSESPYFQVEDNYKIRWDINSIQKRDLAEIMRLSFKSKINSSFLSKIISPYCKREVTRLGWYINIKNWHENIHCDYEKYIISSIYDIDITEVLNYCMYIKNSQIQPFIIFYDDTSLLKIGVDTIDVISASEELIKMLITKFNFYFIY</sequence>